<name>A0AA38M0T8_9CUCU</name>
<organism evidence="1 2">
    <name type="scientific">Zophobas morio</name>
    <dbReference type="NCBI Taxonomy" id="2755281"/>
    <lineage>
        <taxon>Eukaryota</taxon>
        <taxon>Metazoa</taxon>
        <taxon>Ecdysozoa</taxon>
        <taxon>Arthropoda</taxon>
        <taxon>Hexapoda</taxon>
        <taxon>Insecta</taxon>
        <taxon>Pterygota</taxon>
        <taxon>Neoptera</taxon>
        <taxon>Endopterygota</taxon>
        <taxon>Coleoptera</taxon>
        <taxon>Polyphaga</taxon>
        <taxon>Cucujiformia</taxon>
        <taxon>Tenebrionidae</taxon>
        <taxon>Zophobas</taxon>
    </lineage>
</organism>
<protein>
    <submittedName>
        <fullName evidence="1">Uncharacterized protein</fullName>
    </submittedName>
</protein>
<accession>A0AA38M0T8</accession>
<proteinExistence type="predicted"/>
<reference evidence="1" key="1">
    <citation type="journal article" date="2023" name="G3 (Bethesda)">
        <title>Whole genome assemblies of Zophobas morio and Tenebrio molitor.</title>
        <authorList>
            <person name="Kaur S."/>
            <person name="Stinson S.A."/>
            <person name="diCenzo G.C."/>
        </authorList>
    </citation>
    <scope>NUCLEOTIDE SEQUENCE</scope>
    <source>
        <strain evidence="1">QUZm001</strain>
    </source>
</reference>
<dbReference type="Proteomes" id="UP001168821">
    <property type="component" value="Unassembled WGS sequence"/>
</dbReference>
<evidence type="ECO:0000313" key="2">
    <source>
        <dbReference type="Proteomes" id="UP001168821"/>
    </source>
</evidence>
<dbReference type="AlphaFoldDB" id="A0AA38M0T8"/>
<comment type="caution">
    <text evidence="1">The sequence shown here is derived from an EMBL/GenBank/DDBJ whole genome shotgun (WGS) entry which is preliminary data.</text>
</comment>
<sequence>MAVPFALPEDEINNLIVAVIFILSQTRLQRTEETRELQECMEQLVRLLVEELERRSRSSEYDNQLRQTLLLLRQSLNQLTPTLARISSRRSNFESCCDDCKISLHEDCATEDCSQVGLVPRKVVDDESSAILKGDVQEKQEFVQEESLFARFVPRVRRTFWTAVPLICMVGWHLFQISYSM</sequence>
<keyword evidence="2" id="KW-1185">Reference proteome</keyword>
<gene>
    <name evidence="1" type="ORF">Zmor_002929</name>
</gene>
<dbReference type="EMBL" id="JALNTZ010000010">
    <property type="protein sequence ID" value="KAJ3639578.1"/>
    <property type="molecule type" value="Genomic_DNA"/>
</dbReference>
<evidence type="ECO:0000313" key="1">
    <source>
        <dbReference type="EMBL" id="KAJ3639578.1"/>
    </source>
</evidence>